<keyword evidence="3" id="KW-1185">Reference proteome</keyword>
<feature type="transmembrane region" description="Helical" evidence="1">
    <location>
        <begin position="112"/>
        <end position="132"/>
    </location>
</feature>
<sequence length="153" mass="15731">MNPLKQTVLANPSDVLRRALVQSAAMLGALVVVAVAVAWPVAGTPGLWGAVIGAGIAGVFLLITTGAVLATMKASPAATLGAVMGSWLVKMVAVFVVLLALRPLDFYSKPTLFVVTALSIVVVLVTESLAVIKSKAPYVEPAPRTPSGQQIED</sequence>
<gene>
    <name evidence="2" type="ORF">GCM10022247_63220</name>
</gene>
<keyword evidence="1" id="KW-0472">Membrane</keyword>
<dbReference type="Proteomes" id="UP001501747">
    <property type="component" value="Unassembled WGS sequence"/>
</dbReference>
<reference evidence="3" key="1">
    <citation type="journal article" date="2019" name="Int. J. Syst. Evol. Microbiol.">
        <title>The Global Catalogue of Microorganisms (GCM) 10K type strain sequencing project: providing services to taxonomists for standard genome sequencing and annotation.</title>
        <authorList>
            <consortium name="The Broad Institute Genomics Platform"/>
            <consortium name="The Broad Institute Genome Sequencing Center for Infectious Disease"/>
            <person name="Wu L."/>
            <person name="Ma J."/>
        </authorList>
    </citation>
    <scope>NUCLEOTIDE SEQUENCE [LARGE SCALE GENOMIC DNA]</scope>
    <source>
        <strain evidence="3">JCM 17342</strain>
    </source>
</reference>
<keyword evidence="1" id="KW-1133">Transmembrane helix</keyword>
<evidence type="ECO:0000313" key="2">
    <source>
        <dbReference type="EMBL" id="GAA4029480.1"/>
    </source>
</evidence>
<accession>A0ABP7TPQ9</accession>
<protein>
    <recommendedName>
        <fullName evidence="4">ATP synthase protein I</fullName>
    </recommendedName>
</protein>
<feature type="transmembrane region" description="Helical" evidence="1">
    <location>
        <begin position="20"/>
        <end position="41"/>
    </location>
</feature>
<keyword evidence="1" id="KW-0812">Transmembrane</keyword>
<evidence type="ECO:0000256" key="1">
    <source>
        <dbReference type="SAM" id="Phobius"/>
    </source>
</evidence>
<name>A0ABP7TPQ9_9PSEU</name>
<comment type="caution">
    <text evidence="2">The sequence shown here is derived from an EMBL/GenBank/DDBJ whole genome shotgun (WGS) entry which is preliminary data.</text>
</comment>
<dbReference type="RefSeq" id="WP_344882947.1">
    <property type="nucleotide sequence ID" value="NZ_BAABAL010000019.1"/>
</dbReference>
<organism evidence="2 3">
    <name type="scientific">Allokutzneria multivorans</name>
    <dbReference type="NCBI Taxonomy" id="1142134"/>
    <lineage>
        <taxon>Bacteria</taxon>
        <taxon>Bacillati</taxon>
        <taxon>Actinomycetota</taxon>
        <taxon>Actinomycetes</taxon>
        <taxon>Pseudonocardiales</taxon>
        <taxon>Pseudonocardiaceae</taxon>
        <taxon>Allokutzneria</taxon>
    </lineage>
</organism>
<proteinExistence type="predicted"/>
<dbReference type="EMBL" id="BAABAL010000019">
    <property type="protein sequence ID" value="GAA4029480.1"/>
    <property type="molecule type" value="Genomic_DNA"/>
</dbReference>
<feature type="transmembrane region" description="Helical" evidence="1">
    <location>
        <begin position="47"/>
        <end position="70"/>
    </location>
</feature>
<evidence type="ECO:0008006" key="4">
    <source>
        <dbReference type="Google" id="ProtNLM"/>
    </source>
</evidence>
<evidence type="ECO:0000313" key="3">
    <source>
        <dbReference type="Proteomes" id="UP001501747"/>
    </source>
</evidence>
<feature type="transmembrane region" description="Helical" evidence="1">
    <location>
        <begin position="77"/>
        <end position="100"/>
    </location>
</feature>